<dbReference type="EMBL" id="SOZJ01000004">
    <property type="protein sequence ID" value="TGJ67302.1"/>
    <property type="molecule type" value="Genomic_DNA"/>
</dbReference>
<dbReference type="Gene3D" id="2.160.20.10">
    <property type="entry name" value="Single-stranded right-handed beta-helix, Pectin lyase-like"/>
    <property type="match status" value="1"/>
</dbReference>
<evidence type="ECO:0000313" key="7">
    <source>
        <dbReference type="Proteomes" id="UP000297595"/>
    </source>
</evidence>
<comment type="similarity">
    <text evidence="1 4">Belongs to the polysaccharide lyase 1 family.</text>
</comment>
<dbReference type="GO" id="GO:0000272">
    <property type="term" value="P:polysaccharide catabolic process"/>
    <property type="evidence" value="ECO:0007669"/>
    <property type="project" value="UniProtKB-KW"/>
</dbReference>
<keyword evidence="4" id="KW-0624">Polysaccharide degradation</keyword>
<keyword evidence="4" id="KW-0964">Secreted</keyword>
<evidence type="ECO:0000256" key="3">
    <source>
        <dbReference type="ARBA" id="ARBA00023239"/>
    </source>
</evidence>
<keyword evidence="4" id="KW-0119">Carbohydrate metabolism</keyword>
<comment type="subcellular location">
    <subcellularLocation>
        <location evidence="4">Secreted</location>
    </subcellularLocation>
</comment>
<evidence type="ECO:0000256" key="1">
    <source>
        <dbReference type="ARBA" id="ARBA00010980"/>
    </source>
</evidence>
<dbReference type="Proteomes" id="UP000297595">
    <property type="component" value="Unassembled WGS sequence"/>
</dbReference>
<dbReference type="InterPro" id="IPR045032">
    <property type="entry name" value="PEL"/>
</dbReference>
<reference evidence="6 7" key="1">
    <citation type="submission" date="2019-03" db="EMBL/GenBank/DDBJ databases">
        <title>Nematode-trapping fungi genome.</title>
        <authorList>
            <person name="Vidal-Diez De Ulzurrun G."/>
        </authorList>
    </citation>
    <scope>NUCLEOTIDE SEQUENCE [LARGE SCALE GENOMIC DNA]</scope>
    <source>
        <strain evidence="6 7">TWF154</strain>
    </source>
</reference>
<feature type="domain" description="Pectate lyase" evidence="5">
    <location>
        <begin position="69"/>
        <end position="267"/>
    </location>
</feature>
<dbReference type="GO" id="GO:0005576">
    <property type="term" value="C:extracellular region"/>
    <property type="evidence" value="ECO:0007669"/>
    <property type="project" value="UniProtKB-SubCell"/>
</dbReference>
<dbReference type="SMART" id="SM00656">
    <property type="entry name" value="Amb_all"/>
    <property type="match status" value="1"/>
</dbReference>
<comment type="caution">
    <text evidence="6">The sequence shown here is derived from an EMBL/GenBank/DDBJ whole genome shotgun (WGS) entry which is preliminary data.</text>
</comment>
<dbReference type="PANTHER" id="PTHR31683">
    <property type="entry name" value="PECTATE LYASE 18-RELATED"/>
    <property type="match status" value="1"/>
</dbReference>
<dbReference type="InterPro" id="IPR002022">
    <property type="entry name" value="Pec_lyase"/>
</dbReference>
<protein>
    <recommendedName>
        <fullName evidence="5">Pectate lyase domain-containing protein</fullName>
    </recommendedName>
</protein>
<dbReference type="PANTHER" id="PTHR31683:SF18">
    <property type="entry name" value="PECTATE LYASE 21-RELATED"/>
    <property type="match status" value="1"/>
</dbReference>
<dbReference type="AlphaFoldDB" id="A0A8H2DYP8"/>
<dbReference type="InterPro" id="IPR012334">
    <property type="entry name" value="Pectin_lyas_fold"/>
</dbReference>
<dbReference type="InterPro" id="IPR011050">
    <property type="entry name" value="Pectin_lyase_fold/virulence"/>
</dbReference>
<evidence type="ECO:0000313" key="6">
    <source>
        <dbReference type="EMBL" id="TGJ67302.1"/>
    </source>
</evidence>
<evidence type="ECO:0000259" key="5">
    <source>
        <dbReference type="SMART" id="SM00656"/>
    </source>
</evidence>
<evidence type="ECO:0000256" key="2">
    <source>
        <dbReference type="ARBA" id="ARBA00022729"/>
    </source>
</evidence>
<name>A0A8H2DYP8_ORBOL</name>
<dbReference type="Pfam" id="PF00544">
    <property type="entry name" value="Pectate_lyase_4"/>
    <property type="match status" value="2"/>
</dbReference>
<dbReference type="GO" id="GO:0030570">
    <property type="term" value="F:pectate lyase activity"/>
    <property type="evidence" value="ECO:0007669"/>
    <property type="project" value="InterPro"/>
</dbReference>
<proteinExistence type="inferred from homology"/>
<organism evidence="6 7">
    <name type="scientific">Orbilia oligospora</name>
    <name type="common">Nematode-trapping fungus</name>
    <name type="synonym">Arthrobotrys oligospora</name>
    <dbReference type="NCBI Taxonomy" id="2813651"/>
    <lineage>
        <taxon>Eukaryota</taxon>
        <taxon>Fungi</taxon>
        <taxon>Dikarya</taxon>
        <taxon>Ascomycota</taxon>
        <taxon>Pezizomycotina</taxon>
        <taxon>Orbiliomycetes</taxon>
        <taxon>Orbiliales</taxon>
        <taxon>Orbiliaceae</taxon>
        <taxon>Orbilia</taxon>
    </lineage>
</organism>
<dbReference type="SUPFAM" id="SSF51126">
    <property type="entry name" value="Pectin lyase-like"/>
    <property type="match status" value="1"/>
</dbReference>
<keyword evidence="3 4" id="KW-0456">Lyase</keyword>
<keyword evidence="2" id="KW-0732">Signal</keyword>
<accession>A0A8H2DYP8</accession>
<sequence length="325" mass="34812">MIVGTHALCETWACVDQNLSGETGGDLSTCKHHISMNLLYADRVMEKLWIGDIAATGYATLNGGTTGGMGGQIVEVDTFDSYVAAVGDDNPRIVVITGPITASAQDSVGSNKGIIGKNKDAKLTGVGMHILRKSNVIVRNLIISKVLAAKGDDIHHDQEHNKDFYDGLVDVTRASDWVTISHNYLRDRNKGSLVGHSDNNGAQDTAHLHVTYHNNHPKNVYSRGPSLRFGTGHFYNSYFNHMFECVKSRKGAQVLVEGNYFVDASKPIFGADGYAVARGNGYADSTNHNTAPLGNLTAVPYQYSLLGSVNVVGAVVGEAGATLAF</sequence>
<evidence type="ECO:0000256" key="4">
    <source>
        <dbReference type="RuleBase" id="RU361173"/>
    </source>
</evidence>
<gene>
    <name evidence="6" type="ORF">EYR41_006438</name>
</gene>